<evidence type="ECO:0000256" key="1">
    <source>
        <dbReference type="ARBA" id="ARBA00005417"/>
    </source>
</evidence>
<dbReference type="Pfam" id="PF00005">
    <property type="entry name" value="ABC_tran"/>
    <property type="match status" value="1"/>
</dbReference>
<dbReference type="EMBL" id="JACRSP010000002">
    <property type="protein sequence ID" value="MBC8536044.1"/>
    <property type="molecule type" value="Genomic_DNA"/>
</dbReference>
<dbReference type="InterPro" id="IPR052156">
    <property type="entry name" value="BCAA_Transport_ATP-bd_LivF"/>
</dbReference>
<reference evidence="7" key="1">
    <citation type="submission" date="2020-08" db="EMBL/GenBank/DDBJ databases">
        <title>Genome public.</title>
        <authorList>
            <person name="Liu C."/>
            <person name="Sun Q."/>
        </authorList>
    </citation>
    <scope>NUCLEOTIDE SEQUENCE</scope>
    <source>
        <strain evidence="7">BX7</strain>
    </source>
</reference>
<dbReference type="SUPFAM" id="SSF52540">
    <property type="entry name" value="P-loop containing nucleoside triphosphate hydrolases"/>
    <property type="match status" value="1"/>
</dbReference>
<dbReference type="PROSITE" id="PS50893">
    <property type="entry name" value="ABC_TRANSPORTER_2"/>
    <property type="match status" value="1"/>
</dbReference>
<keyword evidence="2" id="KW-0813">Transport</keyword>
<protein>
    <submittedName>
        <fullName evidence="7">ABC transporter ATP-binding protein</fullName>
    </submittedName>
</protein>
<comment type="similarity">
    <text evidence="1">Belongs to the ABC transporter superfamily.</text>
</comment>
<dbReference type="GO" id="GO:0005524">
    <property type="term" value="F:ATP binding"/>
    <property type="evidence" value="ECO:0007669"/>
    <property type="project" value="UniProtKB-KW"/>
</dbReference>
<name>A0A926HTN3_9FIRM</name>
<dbReference type="GO" id="GO:0015807">
    <property type="term" value="P:L-amino acid transport"/>
    <property type="evidence" value="ECO:0007669"/>
    <property type="project" value="TreeGrafter"/>
</dbReference>
<dbReference type="Proteomes" id="UP000620366">
    <property type="component" value="Unassembled WGS sequence"/>
</dbReference>
<gene>
    <name evidence="7" type="ORF">H8695_04985</name>
</gene>
<accession>A0A926HTN3</accession>
<keyword evidence="3" id="KW-0547">Nucleotide-binding</keyword>
<dbReference type="SMART" id="SM00382">
    <property type="entry name" value="AAA"/>
    <property type="match status" value="1"/>
</dbReference>
<evidence type="ECO:0000259" key="6">
    <source>
        <dbReference type="PROSITE" id="PS50893"/>
    </source>
</evidence>
<dbReference type="GO" id="GO:0015658">
    <property type="term" value="F:branched-chain amino acid transmembrane transporter activity"/>
    <property type="evidence" value="ECO:0007669"/>
    <property type="project" value="TreeGrafter"/>
</dbReference>
<dbReference type="RefSeq" id="WP_249299800.1">
    <property type="nucleotide sequence ID" value="NZ_JACRSP010000002.1"/>
</dbReference>
<dbReference type="InterPro" id="IPR003439">
    <property type="entry name" value="ABC_transporter-like_ATP-bd"/>
</dbReference>
<keyword evidence="4 7" id="KW-0067">ATP-binding</keyword>
<comment type="caution">
    <text evidence="7">The sequence shown here is derived from an EMBL/GenBank/DDBJ whole genome shotgun (WGS) entry which is preliminary data.</text>
</comment>
<dbReference type="CDD" id="cd03224">
    <property type="entry name" value="ABC_TM1139_LivF_branched"/>
    <property type="match status" value="1"/>
</dbReference>
<dbReference type="PROSITE" id="PS00211">
    <property type="entry name" value="ABC_TRANSPORTER_1"/>
    <property type="match status" value="1"/>
</dbReference>
<dbReference type="AlphaFoldDB" id="A0A926HTN3"/>
<keyword evidence="5" id="KW-0029">Amino-acid transport</keyword>
<dbReference type="InterPro" id="IPR017871">
    <property type="entry name" value="ABC_transporter-like_CS"/>
</dbReference>
<proteinExistence type="inferred from homology"/>
<evidence type="ECO:0000313" key="7">
    <source>
        <dbReference type="EMBL" id="MBC8536044.1"/>
    </source>
</evidence>
<evidence type="ECO:0000313" key="8">
    <source>
        <dbReference type="Proteomes" id="UP000620366"/>
    </source>
</evidence>
<dbReference type="InterPro" id="IPR027417">
    <property type="entry name" value="P-loop_NTPase"/>
</dbReference>
<evidence type="ECO:0000256" key="2">
    <source>
        <dbReference type="ARBA" id="ARBA00022448"/>
    </source>
</evidence>
<dbReference type="PANTHER" id="PTHR43820">
    <property type="entry name" value="HIGH-AFFINITY BRANCHED-CHAIN AMINO ACID TRANSPORT ATP-BINDING PROTEIN LIVF"/>
    <property type="match status" value="1"/>
</dbReference>
<dbReference type="GO" id="GO:0016887">
    <property type="term" value="F:ATP hydrolysis activity"/>
    <property type="evidence" value="ECO:0007669"/>
    <property type="project" value="InterPro"/>
</dbReference>
<evidence type="ECO:0000256" key="4">
    <source>
        <dbReference type="ARBA" id="ARBA00022840"/>
    </source>
</evidence>
<dbReference type="PANTHER" id="PTHR43820:SF4">
    <property type="entry name" value="HIGH-AFFINITY BRANCHED-CHAIN AMINO ACID TRANSPORT ATP-BINDING PROTEIN LIVF"/>
    <property type="match status" value="1"/>
</dbReference>
<organism evidence="7 8">
    <name type="scientific">Feifania hominis</name>
    <dbReference type="NCBI Taxonomy" id="2763660"/>
    <lineage>
        <taxon>Bacteria</taxon>
        <taxon>Bacillati</taxon>
        <taxon>Bacillota</taxon>
        <taxon>Clostridia</taxon>
        <taxon>Eubacteriales</taxon>
        <taxon>Feifaniaceae</taxon>
        <taxon>Feifania</taxon>
    </lineage>
</organism>
<dbReference type="Gene3D" id="3.40.50.300">
    <property type="entry name" value="P-loop containing nucleotide triphosphate hydrolases"/>
    <property type="match status" value="1"/>
</dbReference>
<keyword evidence="8" id="KW-1185">Reference proteome</keyword>
<evidence type="ECO:0000256" key="5">
    <source>
        <dbReference type="ARBA" id="ARBA00022970"/>
    </source>
</evidence>
<sequence length="256" mass="28305">MLKIRNLHAYYGAIEALKGVDLEVPDGKMCCIIGANGAGKTTLLKSISGMVRHSGEILWNDQDITKAGPGKVNKAGIIHVPEGRLTFPGLTVYQNLEVGTISWHGFISNKKYDKEIEEVFTLFPKLRERRDQMAWSLSGGEQQMLAIGRGLMGRPKLLMLDEPSMGLAPLIVEELFKKIVEINKLGISVLLIEQNARLALKVSDYAYILEQGQIKFHGESQALSNDPRLISAYLGSFKKEERHGVSADQDVLQSAT</sequence>
<dbReference type="InterPro" id="IPR003593">
    <property type="entry name" value="AAA+_ATPase"/>
</dbReference>
<evidence type="ECO:0000256" key="3">
    <source>
        <dbReference type="ARBA" id="ARBA00022741"/>
    </source>
</evidence>
<feature type="domain" description="ABC transporter" evidence="6">
    <location>
        <begin position="2"/>
        <end position="236"/>
    </location>
</feature>